<dbReference type="Proteomes" id="UP001589700">
    <property type="component" value="Unassembled WGS sequence"/>
</dbReference>
<gene>
    <name evidence="1" type="ORF">ACFFVD_05695</name>
</gene>
<keyword evidence="2" id="KW-1185">Reference proteome</keyword>
<dbReference type="RefSeq" id="WP_182631465.1">
    <property type="nucleotide sequence ID" value="NZ_JAALDM010000055.1"/>
</dbReference>
<reference evidence="1 2" key="1">
    <citation type="submission" date="2024-09" db="EMBL/GenBank/DDBJ databases">
        <authorList>
            <person name="Sun Q."/>
            <person name="Mori K."/>
        </authorList>
    </citation>
    <scope>NUCLEOTIDE SEQUENCE [LARGE SCALE GENOMIC DNA]</scope>
    <source>
        <strain evidence="1 2">CCM 7659</strain>
    </source>
</reference>
<dbReference type="EMBL" id="JBHMDY010000004">
    <property type="protein sequence ID" value="MFB9259292.1"/>
    <property type="molecule type" value="Genomic_DNA"/>
</dbReference>
<proteinExistence type="predicted"/>
<comment type="caution">
    <text evidence="1">The sequence shown here is derived from an EMBL/GenBank/DDBJ whole genome shotgun (WGS) entry which is preliminary data.</text>
</comment>
<evidence type="ECO:0000313" key="1">
    <source>
        <dbReference type="EMBL" id="MFB9259292.1"/>
    </source>
</evidence>
<protein>
    <submittedName>
        <fullName evidence="1">Uncharacterized protein</fullName>
    </submittedName>
</protein>
<evidence type="ECO:0000313" key="2">
    <source>
        <dbReference type="Proteomes" id="UP001589700"/>
    </source>
</evidence>
<name>A0ABV5JNK4_9ACTN</name>
<organism evidence="1 2">
    <name type="scientific">Dietzia aerolata</name>
    <dbReference type="NCBI Taxonomy" id="595984"/>
    <lineage>
        <taxon>Bacteria</taxon>
        <taxon>Bacillati</taxon>
        <taxon>Actinomycetota</taxon>
        <taxon>Actinomycetes</taxon>
        <taxon>Mycobacteriales</taxon>
        <taxon>Dietziaceae</taxon>
        <taxon>Dietzia</taxon>
    </lineage>
</organism>
<accession>A0ABV5JNK4</accession>
<sequence>MPDFSAISSLIGAVKNVLDGVTGFAGSLAGDDIANVLGSLETPGAPEAADA</sequence>